<evidence type="ECO:0000313" key="13">
    <source>
        <dbReference type="Proteomes" id="UP000314982"/>
    </source>
</evidence>
<sequence length="447" mass="48862">MFVPLPPGGTVIGSVKAMDRDLPATGVRYSLISGGGTGGLSNIFSLDPKLGSLTLLTRPDYETTQTYSLVIRAEDGDTISPLIATTMVTIDITEANDEPPLCGPNRTDIIVPKDLRTGSNIQGFIMTCSDRDSPSASFIYSISGDSNLNNHFVFSPSSGTNVTRLFLKEPFDYESGLDRVWQYSLTVLVSDGNLRSARSEPRGLTQTGTVIINILVVDPDLTTVTTTTIPRVTYITITENTYSIDHWYIWFVIALGTMLLLGLLSYLLYHLCGKLYKALKHGDCSCCEPRPREDKEVLIPEPTPPKREIFMEVTKINTVFDGEEVDPVTGRVYEYNSKSGARRWKDVTTVSESVLMIQPESSSMVIPHGQHGHSAQSQARTGRGRAGTSQSKMRSEGVGRTTEERGSPWSSQSRQTSGQSARSALSGGAKLDMVPMTTRGRPNMSEV</sequence>
<keyword evidence="13" id="KW-1185">Reference proteome</keyword>
<feature type="compositionally biased region" description="Basic and acidic residues" evidence="9">
    <location>
        <begin position="393"/>
        <end position="406"/>
    </location>
</feature>
<dbReference type="GO" id="GO:0016020">
    <property type="term" value="C:membrane"/>
    <property type="evidence" value="ECO:0007669"/>
    <property type="project" value="UniProtKB-SubCell"/>
</dbReference>
<feature type="region of interest" description="Disordered" evidence="9">
    <location>
        <begin position="364"/>
        <end position="447"/>
    </location>
</feature>
<feature type="transmembrane region" description="Helical" evidence="10">
    <location>
        <begin position="247"/>
        <end position="269"/>
    </location>
</feature>
<dbReference type="GeneTree" id="ENSGT00940000161245"/>
<dbReference type="CDD" id="cd11304">
    <property type="entry name" value="Cadherin_repeat"/>
    <property type="match status" value="2"/>
</dbReference>
<reference evidence="13" key="1">
    <citation type="submission" date="2018-06" db="EMBL/GenBank/DDBJ databases">
        <title>Genome assembly of Danube salmon.</title>
        <authorList>
            <person name="Macqueen D.J."/>
            <person name="Gundappa M.K."/>
        </authorList>
    </citation>
    <scope>NUCLEOTIDE SEQUENCE [LARGE SCALE GENOMIC DNA]</scope>
</reference>
<dbReference type="GO" id="GO:0005911">
    <property type="term" value="C:cell-cell junction"/>
    <property type="evidence" value="ECO:0007669"/>
    <property type="project" value="TreeGrafter"/>
</dbReference>
<feature type="domain" description="Cadherin" evidence="11">
    <location>
        <begin position="9"/>
        <end position="102"/>
    </location>
</feature>
<evidence type="ECO:0000313" key="12">
    <source>
        <dbReference type="Ensembl" id="ENSHHUP00000084261.1"/>
    </source>
</evidence>
<name>A0A4W5R2U6_9TELE</name>
<dbReference type="Gene3D" id="2.60.40.60">
    <property type="entry name" value="Cadherins"/>
    <property type="match status" value="2"/>
</dbReference>
<dbReference type="PANTHER" id="PTHR24025">
    <property type="entry name" value="DESMOGLEIN FAMILY MEMBER"/>
    <property type="match status" value="1"/>
</dbReference>
<dbReference type="AlphaFoldDB" id="A0A4W5R2U6"/>
<evidence type="ECO:0000256" key="7">
    <source>
        <dbReference type="ARBA" id="ARBA00023136"/>
    </source>
</evidence>
<evidence type="ECO:0000256" key="9">
    <source>
        <dbReference type="SAM" id="MobiDB-lite"/>
    </source>
</evidence>
<dbReference type="InterPro" id="IPR050971">
    <property type="entry name" value="Cadherin-domain_protein"/>
</dbReference>
<dbReference type="PROSITE" id="PS50268">
    <property type="entry name" value="CADHERIN_2"/>
    <property type="match status" value="2"/>
</dbReference>
<keyword evidence="3" id="KW-0677">Repeat</keyword>
<evidence type="ECO:0000256" key="2">
    <source>
        <dbReference type="ARBA" id="ARBA00022692"/>
    </source>
</evidence>
<comment type="subcellular location">
    <subcellularLocation>
        <location evidence="1">Membrane</location>
    </subcellularLocation>
</comment>
<dbReference type="GO" id="GO:0007156">
    <property type="term" value="P:homophilic cell adhesion via plasma membrane adhesion molecules"/>
    <property type="evidence" value="ECO:0007669"/>
    <property type="project" value="InterPro"/>
</dbReference>
<feature type="domain" description="Cadherin" evidence="11">
    <location>
        <begin position="103"/>
        <end position="232"/>
    </location>
</feature>
<dbReference type="STRING" id="62062.ENSHHUP00000084261"/>
<dbReference type="PANTHER" id="PTHR24025:SF30">
    <property type="entry name" value="CADHERIN DOMAIN-CONTAINING PROTEIN"/>
    <property type="match status" value="1"/>
</dbReference>
<reference evidence="12" key="3">
    <citation type="submission" date="2025-09" db="UniProtKB">
        <authorList>
            <consortium name="Ensembl"/>
        </authorList>
    </citation>
    <scope>IDENTIFICATION</scope>
</reference>
<organism evidence="12 13">
    <name type="scientific">Hucho hucho</name>
    <name type="common">huchen</name>
    <dbReference type="NCBI Taxonomy" id="62062"/>
    <lineage>
        <taxon>Eukaryota</taxon>
        <taxon>Metazoa</taxon>
        <taxon>Chordata</taxon>
        <taxon>Craniata</taxon>
        <taxon>Vertebrata</taxon>
        <taxon>Euteleostomi</taxon>
        <taxon>Actinopterygii</taxon>
        <taxon>Neopterygii</taxon>
        <taxon>Teleostei</taxon>
        <taxon>Protacanthopterygii</taxon>
        <taxon>Salmoniformes</taxon>
        <taxon>Salmonidae</taxon>
        <taxon>Salmoninae</taxon>
        <taxon>Hucho</taxon>
    </lineage>
</organism>
<evidence type="ECO:0000259" key="11">
    <source>
        <dbReference type="PROSITE" id="PS50268"/>
    </source>
</evidence>
<evidence type="ECO:0000256" key="5">
    <source>
        <dbReference type="ARBA" id="ARBA00022889"/>
    </source>
</evidence>
<dbReference type="SUPFAM" id="SSF49313">
    <property type="entry name" value="Cadherin-like"/>
    <property type="match status" value="2"/>
</dbReference>
<dbReference type="InterPro" id="IPR015919">
    <property type="entry name" value="Cadherin-like_sf"/>
</dbReference>
<keyword evidence="4 8" id="KW-0106">Calcium</keyword>
<feature type="compositionally biased region" description="Polar residues" evidence="9">
    <location>
        <begin position="408"/>
        <end position="423"/>
    </location>
</feature>
<accession>A0A4W5R2U6</accession>
<evidence type="ECO:0000256" key="3">
    <source>
        <dbReference type="ARBA" id="ARBA00022737"/>
    </source>
</evidence>
<dbReference type="GO" id="GO:0005509">
    <property type="term" value="F:calcium ion binding"/>
    <property type="evidence" value="ECO:0007669"/>
    <property type="project" value="UniProtKB-UniRule"/>
</dbReference>
<keyword evidence="2 10" id="KW-0812">Transmembrane</keyword>
<protein>
    <recommendedName>
        <fullName evidence="11">Cadherin domain-containing protein</fullName>
    </recommendedName>
</protein>
<evidence type="ECO:0000256" key="10">
    <source>
        <dbReference type="SAM" id="Phobius"/>
    </source>
</evidence>
<keyword evidence="5" id="KW-0130">Cell adhesion</keyword>
<keyword evidence="7 10" id="KW-0472">Membrane</keyword>
<reference evidence="12" key="2">
    <citation type="submission" date="2025-08" db="UniProtKB">
        <authorList>
            <consortium name="Ensembl"/>
        </authorList>
    </citation>
    <scope>IDENTIFICATION</scope>
</reference>
<evidence type="ECO:0000256" key="1">
    <source>
        <dbReference type="ARBA" id="ARBA00004370"/>
    </source>
</evidence>
<dbReference type="Ensembl" id="ENSHHUT00000086900.1">
    <property type="protein sequence ID" value="ENSHHUP00000084261.1"/>
    <property type="gene ID" value="ENSHHUG00000048862.1"/>
</dbReference>
<evidence type="ECO:0000256" key="6">
    <source>
        <dbReference type="ARBA" id="ARBA00022989"/>
    </source>
</evidence>
<keyword evidence="6 10" id="KW-1133">Transmembrane helix</keyword>
<dbReference type="InterPro" id="IPR002126">
    <property type="entry name" value="Cadherin-like_dom"/>
</dbReference>
<evidence type="ECO:0000256" key="4">
    <source>
        <dbReference type="ARBA" id="ARBA00022837"/>
    </source>
</evidence>
<dbReference type="Pfam" id="PF00028">
    <property type="entry name" value="Cadherin"/>
    <property type="match status" value="2"/>
</dbReference>
<evidence type="ECO:0000256" key="8">
    <source>
        <dbReference type="PROSITE-ProRule" id="PRU00043"/>
    </source>
</evidence>
<dbReference type="SMART" id="SM00112">
    <property type="entry name" value="CA"/>
    <property type="match status" value="2"/>
</dbReference>
<dbReference type="Proteomes" id="UP000314982">
    <property type="component" value="Unassembled WGS sequence"/>
</dbReference>
<proteinExistence type="predicted"/>